<accession>A0A0C9UYZ8</accession>
<gene>
    <name evidence="1" type="ORF">M422DRAFT_267791</name>
</gene>
<dbReference type="AlphaFoldDB" id="A0A0C9UYZ8"/>
<dbReference type="HOGENOM" id="CLU_2575379_0_0_1"/>
<name>A0A0C9UYZ8_SPHS4</name>
<reference evidence="1 2" key="1">
    <citation type="submission" date="2014-06" db="EMBL/GenBank/DDBJ databases">
        <title>Evolutionary Origins and Diversification of the Mycorrhizal Mutualists.</title>
        <authorList>
            <consortium name="DOE Joint Genome Institute"/>
            <consortium name="Mycorrhizal Genomics Consortium"/>
            <person name="Kohler A."/>
            <person name="Kuo A."/>
            <person name="Nagy L.G."/>
            <person name="Floudas D."/>
            <person name="Copeland A."/>
            <person name="Barry K.W."/>
            <person name="Cichocki N."/>
            <person name="Veneault-Fourrey C."/>
            <person name="LaButti K."/>
            <person name="Lindquist E.A."/>
            <person name="Lipzen A."/>
            <person name="Lundell T."/>
            <person name="Morin E."/>
            <person name="Murat C."/>
            <person name="Riley R."/>
            <person name="Ohm R."/>
            <person name="Sun H."/>
            <person name="Tunlid A."/>
            <person name="Henrissat B."/>
            <person name="Grigoriev I.V."/>
            <person name="Hibbett D.S."/>
            <person name="Martin F."/>
        </authorList>
    </citation>
    <scope>NUCLEOTIDE SEQUENCE [LARGE SCALE GENOMIC DNA]</scope>
    <source>
        <strain evidence="1 2">SS14</strain>
    </source>
</reference>
<protein>
    <submittedName>
        <fullName evidence="1">Uncharacterized protein</fullName>
    </submittedName>
</protein>
<dbReference type="EMBL" id="KN837257">
    <property type="protein sequence ID" value="KIJ30641.1"/>
    <property type="molecule type" value="Genomic_DNA"/>
</dbReference>
<evidence type="ECO:0000313" key="1">
    <source>
        <dbReference type="EMBL" id="KIJ30641.1"/>
    </source>
</evidence>
<dbReference type="Proteomes" id="UP000054279">
    <property type="component" value="Unassembled WGS sequence"/>
</dbReference>
<proteinExistence type="predicted"/>
<organism evidence="1 2">
    <name type="scientific">Sphaerobolus stellatus (strain SS14)</name>
    <dbReference type="NCBI Taxonomy" id="990650"/>
    <lineage>
        <taxon>Eukaryota</taxon>
        <taxon>Fungi</taxon>
        <taxon>Dikarya</taxon>
        <taxon>Basidiomycota</taxon>
        <taxon>Agaricomycotina</taxon>
        <taxon>Agaricomycetes</taxon>
        <taxon>Phallomycetidae</taxon>
        <taxon>Geastrales</taxon>
        <taxon>Sphaerobolaceae</taxon>
        <taxon>Sphaerobolus</taxon>
    </lineage>
</organism>
<sequence>MKDTENIVNRRSYCAEDMKGLKAITLNKIIKDNPSGKWPEEQYGRLYDSRLPTISVMKDVLCDPNNGYTCVGGMVENLLRC</sequence>
<keyword evidence="2" id="KW-1185">Reference proteome</keyword>
<evidence type="ECO:0000313" key="2">
    <source>
        <dbReference type="Proteomes" id="UP000054279"/>
    </source>
</evidence>